<sequence>MKGYVTNIEKLSLENENFRKVLYTDKNSQLVLMSLLPKEEIGEEVHDVDQFLRVEKGTGIVILSDIPYDLADGSAIIVPAHTKHNIINTGPDSMKLYTIYMPPHHKDGVIHRTKIDAEADTTDEFDGKTSE</sequence>
<evidence type="ECO:0000313" key="2">
    <source>
        <dbReference type="EMBL" id="OHB12201.1"/>
    </source>
</evidence>
<accession>A0A1G2US62</accession>
<evidence type="ECO:0000313" key="3">
    <source>
        <dbReference type="Proteomes" id="UP000177276"/>
    </source>
</evidence>
<dbReference type="InterPro" id="IPR052538">
    <property type="entry name" value="Flavonoid_dioxygenase-like"/>
</dbReference>
<protein>
    <submittedName>
        <fullName evidence="2">Cupin</fullName>
    </submittedName>
</protein>
<dbReference type="InterPro" id="IPR014710">
    <property type="entry name" value="RmlC-like_jellyroll"/>
</dbReference>
<dbReference type="Gene3D" id="2.60.120.10">
    <property type="entry name" value="Jelly Rolls"/>
    <property type="match status" value="1"/>
</dbReference>
<evidence type="ECO:0000259" key="1">
    <source>
        <dbReference type="Pfam" id="PF07883"/>
    </source>
</evidence>
<dbReference type="PANTHER" id="PTHR43346">
    <property type="entry name" value="LIGAND BINDING DOMAIN PROTEIN, PUTATIVE (AFU_ORTHOLOGUE AFUA_6G14370)-RELATED"/>
    <property type="match status" value="1"/>
</dbReference>
<dbReference type="Proteomes" id="UP000177276">
    <property type="component" value="Unassembled WGS sequence"/>
</dbReference>
<gene>
    <name evidence="2" type="ORF">A3G46_00100</name>
</gene>
<comment type="caution">
    <text evidence="2">The sequence shown here is derived from an EMBL/GenBank/DDBJ whole genome shotgun (WGS) entry which is preliminary data.</text>
</comment>
<dbReference type="Pfam" id="PF07883">
    <property type="entry name" value="Cupin_2"/>
    <property type="match status" value="1"/>
</dbReference>
<name>A0A1G2US62_9BACT</name>
<dbReference type="EMBL" id="MHWS01000014">
    <property type="protein sequence ID" value="OHB12201.1"/>
    <property type="molecule type" value="Genomic_DNA"/>
</dbReference>
<dbReference type="SUPFAM" id="SSF51182">
    <property type="entry name" value="RmlC-like cupins"/>
    <property type="match status" value="1"/>
</dbReference>
<dbReference type="InterPro" id="IPR013096">
    <property type="entry name" value="Cupin_2"/>
</dbReference>
<organism evidence="2 3">
    <name type="scientific">Candidatus Zambryskibacteria bacterium RIFCSPLOWO2_12_FULL_39_16</name>
    <dbReference type="NCBI Taxonomy" id="1802775"/>
    <lineage>
        <taxon>Bacteria</taxon>
        <taxon>Candidatus Zambryskiibacteriota</taxon>
    </lineage>
</organism>
<dbReference type="AlphaFoldDB" id="A0A1G2US62"/>
<dbReference type="InterPro" id="IPR011051">
    <property type="entry name" value="RmlC_Cupin_sf"/>
</dbReference>
<dbReference type="CDD" id="cd02223">
    <property type="entry name" value="cupin_Bh2720-like"/>
    <property type="match status" value="1"/>
</dbReference>
<feature type="domain" description="Cupin type-2" evidence="1">
    <location>
        <begin position="32"/>
        <end position="100"/>
    </location>
</feature>
<reference evidence="2 3" key="1">
    <citation type="journal article" date="2016" name="Nat. Commun.">
        <title>Thousands of microbial genomes shed light on interconnected biogeochemical processes in an aquifer system.</title>
        <authorList>
            <person name="Anantharaman K."/>
            <person name="Brown C.T."/>
            <person name="Hug L.A."/>
            <person name="Sharon I."/>
            <person name="Castelle C.J."/>
            <person name="Probst A.J."/>
            <person name="Thomas B.C."/>
            <person name="Singh A."/>
            <person name="Wilkins M.J."/>
            <person name="Karaoz U."/>
            <person name="Brodie E.L."/>
            <person name="Williams K.H."/>
            <person name="Hubbard S.S."/>
            <person name="Banfield J.F."/>
        </authorList>
    </citation>
    <scope>NUCLEOTIDE SEQUENCE [LARGE SCALE GENOMIC DNA]</scope>
</reference>
<proteinExistence type="predicted"/>
<dbReference type="PANTHER" id="PTHR43346:SF1">
    <property type="entry name" value="QUERCETIN 2,3-DIOXYGENASE-RELATED"/>
    <property type="match status" value="1"/>
</dbReference>